<dbReference type="PROSITE" id="PS00018">
    <property type="entry name" value="EF_HAND_1"/>
    <property type="match status" value="1"/>
</dbReference>
<feature type="domain" description="EF-hand" evidence="1">
    <location>
        <begin position="259"/>
        <end position="294"/>
    </location>
</feature>
<dbReference type="Gene3D" id="1.10.238.10">
    <property type="entry name" value="EF-hand"/>
    <property type="match status" value="1"/>
</dbReference>
<dbReference type="Proteomes" id="UP000030170">
    <property type="component" value="Unassembled WGS sequence"/>
</dbReference>
<dbReference type="InterPro" id="IPR051604">
    <property type="entry name" value="Ergot_Alk_Oxidoreductase"/>
</dbReference>
<sequence length="494" mass="54304">MKATMVERKVAIFASLPDYAPVQQLLRILANSSESFQVKGIRYLNPATTLSHFQTADWVQMDWMAVQDSTQHLQGYEAALLFIQPTDLAQTLALTRGFVAVTNQMGIEKLGWIAPAAAGDSEVGRQLKEAEASIGAVPKETLRLHHAPLFSELLRHKSEIKFRRTLSLPLDHRPLPWLAPEAIAAACYQWLSNQGPVPSLLVGPAPLTGADIAATLSEVLHQTVNGRTFAQRRFTSIDLDGSGQLDLQELMPYLIQIGCSREEAEEILQKADTNADGRLDYTEFIEKLEDRLATVLTEVPTTVEFVPLSPSAGLHDSMAKGMTESAARAWMELLVSLNVEGMPQPPQETLDRWELGNLSLADWASQYALDWINVHVLPGYGITMGQEGLLEGRPALFSRILHIDGRRLLSQRTLDFQIVEIHWADVDPASVQIVHAPAQDRGQRALHLCNGHLVGVSVRGLWSGLRLASLLLLSQQPLPPLASCLVSRTGGTAN</sequence>
<dbReference type="PROSITE" id="PS50222">
    <property type="entry name" value="EF_HAND_2"/>
    <property type="match status" value="1"/>
</dbReference>
<dbReference type="STRING" id="1497020.DO97_06995"/>
<protein>
    <recommendedName>
        <fullName evidence="1">EF-hand domain-containing protein</fullName>
    </recommendedName>
</protein>
<dbReference type="SMART" id="SM00054">
    <property type="entry name" value="EFh"/>
    <property type="match status" value="2"/>
</dbReference>
<dbReference type="OrthoDB" id="554050at2"/>
<dbReference type="InterPro" id="IPR011992">
    <property type="entry name" value="EF-hand-dom_pair"/>
</dbReference>
<dbReference type="EMBL" id="JJML01000021">
    <property type="protein sequence ID" value="KGF72663.1"/>
    <property type="molecule type" value="Genomic_DNA"/>
</dbReference>
<reference evidence="2 3" key="1">
    <citation type="journal article" date="2014" name="Mol. Ecol.">
        <title>Evolution of Synechococcus.</title>
        <authorList>
            <person name="Dvorak P."/>
            <person name="Casamatta D."/>
            <person name="Hasler P."/>
            <person name="Poulickova A."/>
            <person name="Ondrej V."/>
            <person name="Sanges R."/>
        </authorList>
    </citation>
    <scope>NUCLEOTIDE SEQUENCE [LARGE SCALE GENOMIC DNA]</scope>
    <source>
        <strain evidence="2 3">CAUP A 1101</strain>
    </source>
</reference>
<keyword evidence="3" id="KW-1185">Reference proteome</keyword>
<dbReference type="InterPro" id="IPR002048">
    <property type="entry name" value="EF_hand_dom"/>
</dbReference>
<dbReference type="RefSeq" id="WP_036533241.1">
    <property type="nucleotide sequence ID" value="NZ_JJML01000021.1"/>
</dbReference>
<evidence type="ECO:0000313" key="2">
    <source>
        <dbReference type="EMBL" id="KGF72663.1"/>
    </source>
</evidence>
<evidence type="ECO:0000259" key="1">
    <source>
        <dbReference type="PROSITE" id="PS50222"/>
    </source>
</evidence>
<dbReference type="Gene3D" id="3.40.50.720">
    <property type="entry name" value="NAD(P)-binding Rossmann-like Domain"/>
    <property type="match status" value="1"/>
</dbReference>
<comment type="caution">
    <text evidence="2">The sequence shown here is derived from an EMBL/GenBank/DDBJ whole genome shotgun (WGS) entry which is preliminary data.</text>
</comment>
<organism evidence="2 3">
    <name type="scientific">Neosynechococcus sphagnicola sy1</name>
    <dbReference type="NCBI Taxonomy" id="1497020"/>
    <lineage>
        <taxon>Bacteria</taxon>
        <taxon>Bacillati</taxon>
        <taxon>Cyanobacteriota</taxon>
        <taxon>Cyanophyceae</taxon>
        <taxon>Neosynechococcales</taxon>
        <taxon>Neosynechococcaceae</taxon>
        <taxon>Neosynechococcus</taxon>
    </lineage>
</organism>
<dbReference type="SUPFAM" id="SSF47473">
    <property type="entry name" value="EF-hand"/>
    <property type="match status" value="1"/>
</dbReference>
<dbReference type="Pfam" id="PF13499">
    <property type="entry name" value="EF-hand_7"/>
    <property type="match status" value="1"/>
</dbReference>
<name>A0A098TPA4_9CYAN</name>
<dbReference type="AlphaFoldDB" id="A0A098TPA4"/>
<dbReference type="PANTHER" id="PTHR43162">
    <property type="match status" value="1"/>
</dbReference>
<dbReference type="PANTHER" id="PTHR43162:SF1">
    <property type="entry name" value="PRESTALK A DIFFERENTIATION PROTEIN A"/>
    <property type="match status" value="1"/>
</dbReference>
<dbReference type="InterPro" id="IPR018247">
    <property type="entry name" value="EF_Hand_1_Ca_BS"/>
</dbReference>
<proteinExistence type="predicted"/>
<accession>A0A098TPA4</accession>
<gene>
    <name evidence="2" type="ORF">DO97_06995</name>
</gene>
<evidence type="ECO:0000313" key="3">
    <source>
        <dbReference type="Proteomes" id="UP000030170"/>
    </source>
</evidence>
<dbReference type="CDD" id="cd00051">
    <property type="entry name" value="EFh"/>
    <property type="match status" value="1"/>
</dbReference>
<dbReference type="Gene3D" id="3.90.25.10">
    <property type="entry name" value="UDP-galactose 4-epimerase, domain 1"/>
    <property type="match status" value="1"/>
</dbReference>
<dbReference type="GO" id="GO:0005509">
    <property type="term" value="F:calcium ion binding"/>
    <property type="evidence" value="ECO:0007669"/>
    <property type="project" value="InterPro"/>
</dbReference>